<dbReference type="InterPro" id="IPR043129">
    <property type="entry name" value="ATPase_NBD"/>
</dbReference>
<reference evidence="2" key="2">
    <citation type="submission" date="2020-09" db="EMBL/GenBank/DDBJ databases">
        <authorList>
            <person name="Sun Q."/>
            <person name="Sedlacek I."/>
        </authorList>
    </citation>
    <scope>NUCLEOTIDE SEQUENCE</scope>
    <source>
        <strain evidence="2">CCM 8433</strain>
    </source>
</reference>
<gene>
    <name evidence="2" type="ORF">GCM10011482_09330</name>
</gene>
<dbReference type="Pfam" id="PF00480">
    <property type="entry name" value="ROK"/>
    <property type="match status" value="1"/>
</dbReference>
<reference evidence="2" key="1">
    <citation type="journal article" date="2014" name="Int. J. Syst. Evol. Microbiol.">
        <title>Complete genome sequence of Corynebacterium casei LMG S-19264T (=DSM 44701T), isolated from a smear-ripened cheese.</title>
        <authorList>
            <consortium name="US DOE Joint Genome Institute (JGI-PGF)"/>
            <person name="Walter F."/>
            <person name="Albersmeier A."/>
            <person name="Kalinowski J."/>
            <person name="Ruckert C."/>
        </authorList>
    </citation>
    <scope>NUCLEOTIDE SEQUENCE</scope>
    <source>
        <strain evidence="2">CCM 8433</strain>
    </source>
</reference>
<dbReference type="EMBL" id="BMDT01000003">
    <property type="protein sequence ID" value="GGI65279.1"/>
    <property type="molecule type" value="Genomic_DNA"/>
</dbReference>
<comment type="caution">
    <text evidence="2">The sequence shown here is derived from an EMBL/GenBank/DDBJ whole genome shotgun (WGS) entry which is preliminary data.</text>
</comment>
<comment type="similarity">
    <text evidence="1">Belongs to the ROK (NagC/XylR) family.</text>
</comment>
<evidence type="ECO:0000313" key="2">
    <source>
        <dbReference type="EMBL" id="GGI65279.1"/>
    </source>
</evidence>
<dbReference type="RefSeq" id="WP_188367118.1">
    <property type="nucleotide sequence ID" value="NZ_BMDT01000003.1"/>
</dbReference>
<accession>A0A917JHB8</accession>
<keyword evidence="3" id="KW-1185">Reference proteome</keyword>
<dbReference type="Gene3D" id="3.30.420.40">
    <property type="match status" value="2"/>
</dbReference>
<dbReference type="Proteomes" id="UP000622610">
    <property type="component" value="Unassembled WGS sequence"/>
</dbReference>
<dbReference type="InterPro" id="IPR000600">
    <property type="entry name" value="ROK"/>
</dbReference>
<sequence>MKKLIGVDIGGTKVAVGLIDLSGAVLEELIVASDGRNREPMFEIVVDAIRSLLKKVGLAEEEIALGVGVPGIVDSKNGIAIFQNNLDWENFPIRDRLQAAFPKVDMIKIDNDVVHAGFAEWRASGLTKEDSLVFLTISTGIASPIFEGGVPIRGRGLAGEVGLVPVRTANGTKTERLEFVASGSALEAKAQARYVDATMTSARLFEQYLQNEARAVELIDDFLDSLTHGVYIITSLINPTQIVLGGSVLMRNPYLLPLLKERLLNEMLPVQQESVAALVLSQYENNASLVGAGLSVV</sequence>
<organism evidence="2 3">
    <name type="scientific">Enterococcus alcedinis</name>
    <dbReference type="NCBI Taxonomy" id="1274384"/>
    <lineage>
        <taxon>Bacteria</taxon>
        <taxon>Bacillati</taxon>
        <taxon>Bacillota</taxon>
        <taxon>Bacilli</taxon>
        <taxon>Lactobacillales</taxon>
        <taxon>Enterococcaceae</taxon>
        <taxon>Enterococcus</taxon>
    </lineage>
</organism>
<protein>
    <submittedName>
        <fullName evidence="2">Glucokinase</fullName>
    </submittedName>
</protein>
<evidence type="ECO:0000313" key="3">
    <source>
        <dbReference type="Proteomes" id="UP000622610"/>
    </source>
</evidence>
<dbReference type="PANTHER" id="PTHR18964:SF149">
    <property type="entry name" value="BIFUNCTIONAL UDP-N-ACETYLGLUCOSAMINE 2-EPIMERASE_N-ACETYLMANNOSAMINE KINASE"/>
    <property type="match status" value="1"/>
</dbReference>
<evidence type="ECO:0000256" key="1">
    <source>
        <dbReference type="ARBA" id="ARBA00006479"/>
    </source>
</evidence>
<proteinExistence type="inferred from homology"/>
<name>A0A917JHB8_9ENTE</name>
<dbReference type="AlphaFoldDB" id="A0A917JHB8"/>
<dbReference type="SUPFAM" id="SSF53067">
    <property type="entry name" value="Actin-like ATPase domain"/>
    <property type="match status" value="1"/>
</dbReference>
<dbReference type="PANTHER" id="PTHR18964">
    <property type="entry name" value="ROK (REPRESSOR, ORF, KINASE) FAMILY"/>
    <property type="match status" value="1"/>
</dbReference>